<comment type="similarity">
    <text evidence="2">Belongs to the class-I pyridoxal-phosphate-dependent aminotransferase family.</text>
</comment>
<reference evidence="7 8" key="1">
    <citation type="submission" date="2019-03" db="EMBL/GenBank/DDBJ databases">
        <title>Genomic Encyclopedia of Type Strains, Phase IV (KMG-IV): sequencing the most valuable type-strain genomes for metagenomic binning, comparative biology and taxonomic classification.</title>
        <authorList>
            <person name="Goeker M."/>
        </authorList>
    </citation>
    <scope>NUCLEOTIDE SEQUENCE [LARGE SCALE GENOMIC DNA]</scope>
    <source>
        <strain evidence="7 8">DSM 25964</strain>
    </source>
</reference>
<dbReference type="Gene3D" id="3.40.640.10">
    <property type="entry name" value="Type I PLP-dependent aspartate aminotransferase-like (Major domain)"/>
    <property type="match status" value="1"/>
</dbReference>
<evidence type="ECO:0000256" key="4">
    <source>
        <dbReference type="ARBA" id="ARBA00022679"/>
    </source>
</evidence>
<dbReference type="RefSeq" id="WP_166670027.1">
    <property type="nucleotide sequence ID" value="NZ_SORI01000005.1"/>
</dbReference>
<keyword evidence="3 7" id="KW-0032">Aminotransferase</keyword>
<dbReference type="InterPro" id="IPR004839">
    <property type="entry name" value="Aminotransferase_I/II_large"/>
</dbReference>
<dbReference type="GO" id="GO:0008483">
    <property type="term" value="F:transaminase activity"/>
    <property type="evidence" value="ECO:0007669"/>
    <property type="project" value="UniProtKB-KW"/>
</dbReference>
<dbReference type="SUPFAM" id="SSF53383">
    <property type="entry name" value="PLP-dependent transferases"/>
    <property type="match status" value="1"/>
</dbReference>
<dbReference type="CDD" id="cd00609">
    <property type="entry name" value="AAT_like"/>
    <property type="match status" value="1"/>
</dbReference>
<dbReference type="AlphaFoldDB" id="A0A4R8MD57"/>
<evidence type="ECO:0000313" key="8">
    <source>
        <dbReference type="Proteomes" id="UP000295066"/>
    </source>
</evidence>
<dbReference type="InterPro" id="IPR015421">
    <property type="entry name" value="PyrdxlP-dep_Trfase_major"/>
</dbReference>
<comment type="caution">
    <text evidence="7">The sequence shown here is derived from an EMBL/GenBank/DDBJ whole genome shotgun (WGS) entry which is preliminary data.</text>
</comment>
<evidence type="ECO:0000256" key="5">
    <source>
        <dbReference type="ARBA" id="ARBA00022898"/>
    </source>
</evidence>
<keyword evidence="8" id="KW-1185">Reference proteome</keyword>
<evidence type="ECO:0000256" key="3">
    <source>
        <dbReference type="ARBA" id="ARBA00022576"/>
    </source>
</evidence>
<dbReference type="InterPro" id="IPR015424">
    <property type="entry name" value="PyrdxlP-dep_Trfase"/>
</dbReference>
<comment type="cofactor">
    <cofactor evidence="1">
        <name>pyridoxal 5'-phosphate</name>
        <dbReference type="ChEBI" id="CHEBI:597326"/>
    </cofactor>
</comment>
<dbReference type="GO" id="GO:0006520">
    <property type="term" value="P:amino acid metabolic process"/>
    <property type="evidence" value="ECO:0007669"/>
    <property type="project" value="InterPro"/>
</dbReference>
<evidence type="ECO:0000256" key="2">
    <source>
        <dbReference type="ARBA" id="ARBA00007441"/>
    </source>
</evidence>
<organism evidence="7 8">
    <name type="scientific">Aminivibrio pyruvatiphilus</name>
    <dbReference type="NCBI Taxonomy" id="1005740"/>
    <lineage>
        <taxon>Bacteria</taxon>
        <taxon>Thermotogati</taxon>
        <taxon>Synergistota</taxon>
        <taxon>Synergistia</taxon>
        <taxon>Synergistales</taxon>
        <taxon>Aminobacteriaceae</taxon>
        <taxon>Aminivibrio</taxon>
    </lineage>
</organism>
<evidence type="ECO:0000256" key="1">
    <source>
        <dbReference type="ARBA" id="ARBA00001933"/>
    </source>
</evidence>
<dbReference type="Proteomes" id="UP000295066">
    <property type="component" value="Unassembled WGS sequence"/>
</dbReference>
<keyword evidence="5" id="KW-0663">Pyridoxal phosphate</keyword>
<dbReference type="Pfam" id="PF00155">
    <property type="entry name" value="Aminotran_1_2"/>
    <property type="match status" value="1"/>
</dbReference>
<keyword evidence="4 7" id="KW-0808">Transferase</keyword>
<proteinExistence type="inferred from homology"/>
<dbReference type="InterPro" id="IPR015422">
    <property type="entry name" value="PyrdxlP-dep_Trfase_small"/>
</dbReference>
<dbReference type="FunFam" id="3.40.640.10:FF:000033">
    <property type="entry name" value="Aspartate aminotransferase"/>
    <property type="match status" value="1"/>
</dbReference>
<feature type="domain" description="Aminotransferase class I/classII large" evidence="6">
    <location>
        <begin position="31"/>
        <end position="378"/>
    </location>
</feature>
<accession>A0A4R8MD57</accession>
<sequence length="387" mass="41892">MSTVKIARRFASLQPSSMIKIFQAASAVEGLINLSFGEPDFHTEPEIVDAAAKAAREGCTHYPPLQGFEDLRKEIAAYWKRHHGLETDPADILLTVGGLQAPHLCFQAMLNPGDEVLVAEPCFSAYFQQVENNGGVVAPVPSREENGFFPTAEDYAQAVTPRTKILVVNSPCNPTGGVLTMEQALEIADVAVRHDLFVISDEIYEAFIYSGKHIPLSSLPGMKERTMTVGGFSKSHCMTGWRIGYAMGPAELLKVMTTLSVSQTFGVNTLAQKGGAFALATQDEKVKARTAEFEKRVRYCAGRLNAMPGVSCPEAKGAFYLFPDISGTGMTDEEFAWWLLEAGKVAVIPGTAFGASGAGHIRIACTLSMEDLGKAMDRMEEALKKRG</sequence>
<protein>
    <submittedName>
        <fullName evidence="7">Aspartate aminotransferase/aminotransferase</fullName>
    </submittedName>
</protein>
<gene>
    <name evidence="7" type="ORF">C8D99_105129</name>
</gene>
<name>A0A4R8MD57_9BACT</name>
<dbReference type="PANTHER" id="PTHR46383">
    <property type="entry name" value="ASPARTATE AMINOTRANSFERASE"/>
    <property type="match status" value="1"/>
</dbReference>
<evidence type="ECO:0000259" key="6">
    <source>
        <dbReference type="Pfam" id="PF00155"/>
    </source>
</evidence>
<dbReference type="Gene3D" id="3.90.1150.10">
    <property type="entry name" value="Aspartate Aminotransferase, domain 1"/>
    <property type="match status" value="1"/>
</dbReference>
<evidence type="ECO:0000313" key="7">
    <source>
        <dbReference type="EMBL" id="TDY61716.1"/>
    </source>
</evidence>
<dbReference type="EMBL" id="SORI01000005">
    <property type="protein sequence ID" value="TDY61716.1"/>
    <property type="molecule type" value="Genomic_DNA"/>
</dbReference>
<dbReference type="GO" id="GO:0030170">
    <property type="term" value="F:pyridoxal phosphate binding"/>
    <property type="evidence" value="ECO:0007669"/>
    <property type="project" value="InterPro"/>
</dbReference>
<dbReference type="InterPro" id="IPR050596">
    <property type="entry name" value="AspAT/PAT-like"/>
</dbReference>
<dbReference type="PANTHER" id="PTHR46383:SF1">
    <property type="entry name" value="ASPARTATE AMINOTRANSFERASE"/>
    <property type="match status" value="1"/>
</dbReference>